<evidence type="ECO:0000313" key="3">
    <source>
        <dbReference type="Proteomes" id="UP000243515"/>
    </source>
</evidence>
<evidence type="ECO:0000313" key="2">
    <source>
        <dbReference type="EMBL" id="OXV11824.1"/>
    </source>
</evidence>
<gene>
    <name evidence="2" type="ORF">Egran_00420</name>
</gene>
<protein>
    <submittedName>
        <fullName evidence="2">Uncharacterized protein</fullName>
    </submittedName>
</protein>
<accession>A0A232M6A2</accession>
<feature type="region of interest" description="Disordered" evidence="1">
    <location>
        <begin position="1"/>
        <end position="29"/>
    </location>
</feature>
<dbReference type="Proteomes" id="UP000243515">
    <property type="component" value="Unassembled WGS sequence"/>
</dbReference>
<organism evidence="2 3">
    <name type="scientific">Elaphomyces granulatus</name>
    <dbReference type="NCBI Taxonomy" id="519963"/>
    <lineage>
        <taxon>Eukaryota</taxon>
        <taxon>Fungi</taxon>
        <taxon>Dikarya</taxon>
        <taxon>Ascomycota</taxon>
        <taxon>Pezizomycotina</taxon>
        <taxon>Eurotiomycetes</taxon>
        <taxon>Eurotiomycetidae</taxon>
        <taxon>Eurotiales</taxon>
        <taxon>Elaphomycetaceae</taxon>
        <taxon>Elaphomyces</taxon>
    </lineage>
</organism>
<name>A0A232M6A2_9EURO</name>
<reference evidence="2 3" key="1">
    <citation type="journal article" date="2015" name="Environ. Microbiol.">
        <title>Metagenome sequence of Elaphomyces granulatus from sporocarp tissue reveals Ascomycota ectomycorrhizal fingerprints of genome expansion and a Proteobacteria-rich microbiome.</title>
        <authorList>
            <person name="Quandt C.A."/>
            <person name="Kohler A."/>
            <person name="Hesse C.N."/>
            <person name="Sharpton T.J."/>
            <person name="Martin F."/>
            <person name="Spatafora J.W."/>
        </authorList>
    </citation>
    <scope>NUCLEOTIDE SEQUENCE [LARGE SCALE GENOMIC DNA]</scope>
    <source>
        <strain evidence="2 3">OSC145934</strain>
    </source>
</reference>
<dbReference type="EMBL" id="NPHW01002277">
    <property type="protein sequence ID" value="OXV11824.1"/>
    <property type="molecule type" value="Genomic_DNA"/>
</dbReference>
<keyword evidence="3" id="KW-1185">Reference proteome</keyword>
<sequence>MATTRSSSCCWTMSPTSTQKAHTTSTRSR</sequence>
<proteinExistence type="predicted"/>
<evidence type="ECO:0000256" key="1">
    <source>
        <dbReference type="SAM" id="MobiDB-lite"/>
    </source>
</evidence>
<dbReference type="AlphaFoldDB" id="A0A232M6A2"/>
<comment type="caution">
    <text evidence="2">The sequence shown here is derived from an EMBL/GenBank/DDBJ whole genome shotgun (WGS) entry which is preliminary data.</text>
</comment>